<organism evidence="1">
    <name type="scientific">marine metagenome</name>
    <dbReference type="NCBI Taxonomy" id="408172"/>
    <lineage>
        <taxon>unclassified sequences</taxon>
        <taxon>metagenomes</taxon>
        <taxon>ecological metagenomes</taxon>
    </lineage>
</organism>
<protein>
    <recommendedName>
        <fullName evidence="2">Phytanoyl-CoA dioxygenase</fullName>
    </recommendedName>
</protein>
<dbReference type="InterPro" id="IPR008775">
    <property type="entry name" value="Phytyl_CoA_dOase-like"/>
</dbReference>
<evidence type="ECO:0008006" key="2">
    <source>
        <dbReference type="Google" id="ProtNLM"/>
    </source>
</evidence>
<dbReference type="Pfam" id="PF05721">
    <property type="entry name" value="PhyH"/>
    <property type="match status" value="1"/>
</dbReference>
<dbReference type="SUPFAM" id="SSF51197">
    <property type="entry name" value="Clavaminate synthase-like"/>
    <property type="match status" value="1"/>
</dbReference>
<accession>A0A382MDD5</accession>
<reference evidence="1" key="1">
    <citation type="submission" date="2018-05" db="EMBL/GenBank/DDBJ databases">
        <authorList>
            <person name="Lanie J.A."/>
            <person name="Ng W.-L."/>
            <person name="Kazmierczak K.M."/>
            <person name="Andrzejewski T.M."/>
            <person name="Davidsen T.M."/>
            <person name="Wayne K.J."/>
            <person name="Tettelin H."/>
            <person name="Glass J.I."/>
            <person name="Rusch D."/>
            <person name="Podicherti R."/>
            <person name="Tsui H.-C.T."/>
            <person name="Winkler M.E."/>
        </authorList>
    </citation>
    <scope>NUCLEOTIDE SEQUENCE</scope>
</reference>
<dbReference type="PANTHER" id="PTHR31630">
    <property type="entry name" value="PHYTANOYL-COA DIOXYGENASE-RELATED-RELATED"/>
    <property type="match status" value="1"/>
</dbReference>
<name>A0A382MDD5_9ZZZZ</name>
<gene>
    <name evidence="1" type="ORF">METZ01_LOCUS299753</name>
</gene>
<dbReference type="Gene3D" id="2.60.120.620">
    <property type="entry name" value="q2cbj1_9rhob like domain"/>
    <property type="match status" value="1"/>
</dbReference>
<evidence type="ECO:0000313" key="1">
    <source>
        <dbReference type="EMBL" id="SVC46899.1"/>
    </source>
</evidence>
<dbReference type="EMBL" id="UINC01092911">
    <property type="protein sequence ID" value="SVC46899.1"/>
    <property type="molecule type" value="Genomic_DNA"/>
</dbReference>
<sequence>MTSSTPLSPQQVQHFKTYGFLILENLLDQSSLDHWCQQIWRELEASLDQPESWPKIRSGLDGYQYDPPESALVYHPALTSIIQQLGGGAFVAGGGVPTIRWPEPEKSWKMPKSGHIDAYGASGWLPFMVGATTYLYDVEPSGGAFTFWPGSHHTAHRYFRQNPAHVDGSFLREEGFSWDTFCDNLCDNLKTGGKEFVARAGDVVLWHSYLTHDGSINVNDSPRIALFARWPHHYQRQSPEFRYEVPEDLWKYWAI</sequence>
<proteinExistence type="predicted"/>
<dbReference type="PANTHER" id="PTHR31630:SF6">
    <property type="entry name" value="PHYTANOYL-COA DIOXYGENASE-RELATED"/>
    <property type="match status" value="1"/>
</dbReference>
<dbReference type="AlphaFoldDB" id="A0A382MDD5"/>